<dbReference type="GO" id="GO:0008236">
    <property type="term" value="F:serine-type peptidase activity"/>
    <property type="evidence" value="ECO:0007669"/>
    <property type="project" value="InterPro"/>
</dbReference>
<dbReference type="KEGG" id="drc:G0Q07_04640"/>
<dbReference type="InterPro" id="IPR001375">
    <property type="entry name" value="Peptidase_S9_cat"/>
</dbReference>
<sequence>MHGSADQLVSPSQTLLVHTALRASGAKSTRYVITGANHGGGHFSDPKVIEIMVDFLDKTLK</sequence>
<proteinExistence type="predicted"/>
<dbReference type="EMBL" id="CP048409">
    <property type="protein sequence ID" value="QIA09910.1"/>
    <property type="molecule type" value="Genomic_DNA"/>
</dbReference>
<dbReference type="Pfam" id="PF00326">
    <property type="entry name" value="Peptidase_S9"/>
    <property type="match status" value="1"/>
</dbReference>
<reference evidence="2 3" key="1">
    <citation type="submission" date="2020-02" db="EMBL/GenBank/DDBJ databases">
        <title>Genome sequencing for Draconibacterium sp. strain M1.</title>
        <authorList>
            <person name="Park S.-J."/>
        </authorList>
    </citation>
    <scope>NUCLEOTIDE SEQUENCE [LARGE SCALE GENOMIC DNA]</scope>
    <source>
        <strain evidence="2 3">M1</strain>
    </source>
</reference>
<dbReference type="GO" id="GO:0006508">
    <property type="term" value="P:proteolysis"/>
    <property type="evidence" value="ECO:0007669"/>
    <property type="project" value="InterPro"/>
</dbReference>
<evidence type="ECO:0000259" key="1">
    <source>
        <dbReference type="Pfam" id="PF00326"/>
    </source>
</evidence>
<protein>
    <submittedName>
        <fullName evidence="2">Prolyl oligopeptidase family serine peptidase</fullName>
    </submittedName>
</protein>
<accession>A0A6C0RHI8</accession>
<dbReference type="SUPFAM" id="SSF53474">
    <property type="entry name" value="alpha/beta-Hydrolases"/>
    <property type="match status" value="1"/>
</dbReference>
<gene>
    <name evidence="2" type="ORF">G0Q07_04640</name>
</gene>
<evidence type="ECO:0000313" key="3">
    <source>
        <dbReference type="Proteomes" id="UP000474630"/>
    </source>
</evidence>
<dbReference type="AlphaFoldDB" id="A0A6C0RHI8"/>
<dbReference type="Proteomes" id="UP000474630">
    <property type="component" value="Chromosome"/>
</dbReference>
<evidence type="ECO:0000313" key="2">
    <source>
        <dbReference type="EMBL" id="QIA09910.1"/>
    </source>
</evidence>
<feature type="domain" description="Peptidase S9 prolyl oligopeptidase catalytic" evidence="1">
    <location>
        <begin position="1"/>
        <end position="61"/>
    </location>
</feature>
<dbReference type="Gene3D" id="3.40.50.1820">
    <property type="entry name" value="alpha/beta hydrolase"/>
    <property type="match status" value="1"/>
</dbReference>
<organism evidence="2 3">
    <name type="scientific">Draconibacterium halophilum</name>
    <dbReference type="NCBI Taxonomy" id="2706887"/>
    <lineage>
        <taxon>Bacteria</taxon>
        <taxon>Pseudomonadati</taxon>
        <taxon>Bacteroidota</taxon>
        <taxon>Bacteroidia</taxon>
        <taxon>Marinilabiliales</taxon>
        <taxon>Prolixibacteraceae</taxon>
        <taxon>Draconibacterium</taxon>
    </lineage>
</organism>
<keyword evidence="3" id="KW-1185">Reference proteome</keyword>
<dbReference type="InterPro" id="IPR029058">
    <property type="entry name" value="AB_hydrolase_fold"/>
</dbReference>
<name>A0A6C0RHI8_9BACT</name>